<dbReference type="Pfam" id="PF03475">
    <property type="entry name" value="YiiM_3-alpha"/>
    <property type="match status" value="1"/>
</dbReference>
<evidence type="ECO:0000259" key="1">
    <source>
        <dbReference type="PROSITE" id="PS51340"/>
    </source>
</evidence>
<evidence type="ECO:0000313" key="2">
    <source>
        <dbReference type="EMBL" id="VDR26542.1"/>
    </source>
</evidence>
<dbReference type="InterPro" id="IPR011037">
    <property type="entry name" value="Pyrv_Knase-like_insert_dom_sf"/>
</dbReference>
<dbReference type="PROSITE" id="PS51340">
    <property type="entry name" value="MOSC"/>
    <property type="match status" value="1"/>
</dbReference>
<dbReference type="GO" id="GO:0003824">
    <property type="term" value="F:catalytic activity"/>
    <property type="evidence" value="ECO:0007669"/>
    <property type="project" value="InterPro"/>
</dbReference>
<proteinExistence type="predicted"/>
<dbReference type="PANTHER" id="PTHR30212">
    <property type="entry name" value="PROTEIN YIIM"/>
    <property type="match status" value="1"/>
</dbReference>
<feature type="domain" description="MOSC" evidence="1">
    <location>
        <begin position="26"/>
        <end position="163"/>
    </location>
</feature>
<dbReference type="SUPFAM" id="SSF50800">
    <property type="entry name" value="PK beta-barrel domain-like"/>
    <property type="match status" value="1"/>
</dbReference>
<evidence type="ECO:0000313" key="3">
    <source>
        <dbReference type="Proteomes" id="UP000274346"/>
    </source>
</evidence>
<dbReference type="PANTHER" id="PTHR30212:SF2">
    <property type="entry name" value="PROTEIN YIIM"/>
    <property type="match status" value="1"/>
</dbReference>
<dbReference type="KEGG" id="rtg:NCTC13098_02893"/>
<name>A0A3P8KWC3_RAOTE</name>
<dbReference type="Gene3D" id="2.40.33.20">
    <property type="entry name" value="PK beta-barrel domain-like"/>
    <property type="match status" value="1"/>
</dbReference>
<dbReference type="AlphaFoldDB" id="A0A3P8KWC3"/>
<dbReference type="GO" id="GO:0030170">
    <property type="term" value="F:pyridoxal phosphate binding"/>
    <property type="evidence" value="ECO:0007669"/>
    <property type="project" value="InterPro"/>
</dbReference>
<dbReference type="InterPro" id="IPR005163">
    <property type="entry name" value="Tri_helical_YiiM-like"/>
</dbReference>
<protein>
    <submittedName>
        <fullName evidence="2">6-N-hydroxylaminopurine resistance protein</fullName>
    </submittedName>
</protein>
<organism evidence="2 3">
    <name type="scientific">Raoultella terrigena</name>
    <name type="common">Klebsiella terrigena</name>
    <dbReference type="NCBI Taxonomy" id="577"/>
    <lineage>
        <taxon>Bacteria</taxon>
        <taxon>Pseudomonadati</taxon>
        <taxon>Pseudomonadota</taxon>
        <taxon>Gammaproteobacteria</taxon>
        <taxon>Enterobacterales</taxon>
        <taxon>Enterobacteriaceae</taxon>
        <taxon>Klebsiella/Raoultella group</taxon>
        <taxon>Raoultella</taxon>
    </lineage>
</organism>
<dbReference type="EMBL" id="LR131271">
    <property type="protein sequence ID" value="VDR26542.1"/>
    <property type="molecule type" value="Genomic_DNA"/>
</dbReference>
<sequence length="214" mass="24011">MMTDFPVMLRSILGNQRQADGSQRKTALSGRVFLNTHGLQAENGIEEHFADPDCALMHYAREHYDYWRERYPALAGQQLHIGLFGENFSTRGMTEANVCPGDVFRLGSAEIQISWGRVACQTMAERLRDPHAPELMHQQSRNGWFYRVLTPGETGCSDGFVLLDRPAAGWPLSRVQAIVFSDGGTSEELLALSAMPFLADGWRALALLRLQSRR</sequence>
<dbReference type="Proteomes" id="UP000274346">
    <property type="component" value="Chromosome"/>
</dbReference>
<dbReference type="GO" id="GO:0030151">
    <property type="term" value="F:molybdenum ion binding"/>
    <property type="evidence" value="ECO:0007669"/>
    <property type="project" value="InterPro"/>
</dbReference>
<dbReference type="Pfam" id="PF03473">
    <property type="entry name" value="MOSC"/>
    <property type="match status" value="1"/>
</dbReference>
<gene>
    <name evidence="2" type="primary">yiiM_1</name>
    <name evidence="2" type="ORF">NCTC13098_02893</name>
</gene>
<dbReference type="InterPro" id="IPR052353">
    <property type="entry name" value="Benzoxazolinone_Detox_Enz"/>
</dbReference>
<reference evidence="2 3" key="1">
    <citation type="submission" date="2018-12" db="EMBL/GenBank/DDBJ databases">
        <authorList>
            <consortium name="Pathogen Informatics"/>
        </authorList>
    </citation>
    <scope>NUCLEOTIDE SEQUENCE [LARGE SCALE GENOMIC DNA]</scope>
    <source>
        <strain evidence="2 3">NCTC13098</strain>
    </source>
</reference>
<dbReference type="InterPro" id="IPR005302">
    <property type="entry name" value="MoCF_Sase_C"/>
</dbReference>
<accession>A0A3P8KWC3</accession>